<keyword evidence="9 11" id="KW-0342">GTP-binding</keyword>
<evidence type="ECO:0000256" key="7">
    <source>
        <dbReference type="ARBA" id="ARBA00022741"/>
    </source>
</evidence>
<comment type="similarity">
    <text evidence="2 11">Belongs to the UPRTase family.</text>
</comment>
<dbReference type="EMBL" id="JAZGJQ010000008">
    <property type="protein sequence ID" value="MEE6147763.1"/>
    <property type="molecule type" value="Genomic_DNA"/>
</dbReference>
<comment type="activity regulation">
    <text evidence="11">Allosterically activated by GTP.</text>
</comment>
<keyword evidence="8 11" id="KW-0460">Magnesium</keyword>
<evidence type="ECO:0000256" key="11">
    <source>
        <dbReference type="HAMAP-Rule" id="MF_01218"/>
    </source>
</evidence>
<keyword evidence="5 11" id="KW-0328">Glycosyltransferase</keyword>
<evidence type="ECO:0000256" key="8">
    <source>
        <dbReference type="ARBA" id="ARBA00022842"/>
    </source>
</evidence>
<evidence type="ECO:0000256" key="1">
    <source>
        <dbReference type="ARBA" id="ARBA00005180"/>
    </source>
</evidence>
<dbReference type="Gene3D" id="3.40.50.2020">
    <property type="match status" value="1"/>
</dbReference>
<dbReference type="InterPro" id="IPR005765">
    <property type="entry name" value="UPRT"/>
</dbReference>
<protein>
    <recommendedName>
        <fullName evidence="3 11">Uracil phosphoribosyltransferase</fullName>
        <ecNumber evidence="3 11">2.4.2.9</ecNumber>
    </recommendedName>
    <alternativeName>
        <fullName evidence="10 11">UMP pyrophosphorylase</fullName>
    </alternativeName>
    <alternativeName>
        <fullName evidence="11">UPRTase</fullName>
    </alternativeName>
</protein>
<comment type="pathway">
    <text evidence="1 11">Pyrimidine metabolism; UMP biosynthesis via salvage pathway; UMP from uracil: step 1/1.</text>
</comment>
<feature type="binding site" evidence="11">
    <location>
        <begin position="206"/>
        <end position="208"/>
    </location>
    <ligand>
        <name>uracil</name>
        <dbReference type="ChEBI" id="CHEBI:17568"/>
    </ligand>
</feature>
<proteinExistence type="inferred from homology"/>
<dbReference type="EC" id="2.4.2.9" evidence="3 11"/>
<evidence type="ECO:0000256" key="3">
    <source>
        <dbReference type="ARBA" id="ARBA00011894"/>
    </source>
</evidence>
<accession>A0ABU7RB82</accession>
<name>A0ABU7RB82_9ACTN</name>
<feature type="binding site" evidence="11">
    <location>
        <position position="86"/>
    </location>
    <ligand>
        <name>5-phospho-alpha-D-ribose 1-diphosphate</name>
        <dbReference type="ChEBI" id="CHEBI:58017"/>
    </ligand>
</feature>
<feature type="binding site" evidence="11">
    <location>
        <position position="201"/>
    </location>
    <ligand>
        <name>uracil</name>
        <dbReference type="ChEBI" id="CHEBI:17568"/>
    </ligand>
</feature>
<dbReference type="NCBIfam" id="TIGR01091">
    <property type="entry name" value="upp"/>
    <property type="match status" value="1"/>
</dbReference>
<dbReference type="InterPro" id="IPR000836">
    <property type="entry name" value="PRTase_dom"/>
</dbReference>
<feature type="binding site" evidence="11">
    <location>
        <position position="111"/>
    </location>
    <ligand>
        <name>5-phospho-alpha-D-ribose 1-diphosphate</name>
        <dbReference type="ChEBI" id="CHEBI:58017"/>
    </ligand>
</feature>
<feature type="domain" description="Phosphoribosyltransferase" evidence="12">
    <location>
        <begin position="13"/>
        <end position="215"/>
    </location>
</feature>
<keyword evidence="6 11" id="KW-0808">Transferase</keyword>
<comment type="cofactor">
    <cofactor evidence="11">
        <name>Mg(2+)</name>
        <dbReference type="ChEBI" id="CHEBI:18420"/>
    </cofactor>
    <text evidence="11">Binds 1 Mg(2+) ion per subunit. The magnesium is bound as Mg-PRPP.</text>
</comment>
<evidence type="ECO:0000313" key="14">
    <source>
        <dbReference type="Proteomes" id="UP001332931"/>
    </source>
</evidence>
<keyword evidence="4 11" id="KW-0021">Allosteric enzyme</keyword>
<feature type="binding site" evidence="11">
    <location>
        <begin position="138"/>
        <end position="146"/>
    </location>
    <ligand>
        <name>5-phospho-alpha-D-ribose 1-diphosphate</name>
        <dbReference type="ChEBI" id="CHEBI:58017"/>
    </ligand>
</feature>
<dbReference type="PANTHER" id="PTHR32315:SF4">
    <property type="entry name" value="URACIL PHOSPHORIBOSYLTRANSFERASE, CHLOROPLASTIC"/>
    <property type="match status" value="1"/>
</dbReference>
<evidence type="ECO:0000256" key="4">
    <source>
        <dbReference type="ARBA" id="ARBA00022533"/>
    </source>
</evidence>
<evidence type="ECO:0000256" key="6">
    <source>
        <dbReference type="ARBA" id="ARBA00022679"/>
    </source>
</evidence>
<evidence type="ECO:0000259" key="12">
    <source>
        <dbReference type="Pfam" id="PF14681"/>
    </source>
</evidence>
<dbReference type="GO" id="GO:0004845">
    <property type="term" value="F:uracil phosphoribosyltransferase activity"/>
    <property type="evidence" value="ECO:0007669"/>
    <property type="project" value="UniProtKB-EC"/>
</dbReference>
<comment type="catalytic activity">
    <reaction evidence="11">
        <text>UMP + diphosphate = 5-phospho-alpha-D-ribose 1-diphosphate + uracil</text>
        <dbReference type="Rhea" id="RHEA:13017"/>
        <dbReference type="ChEBI" id="CHEBI:17568"/>
        <dbReference type="ChEBI" id="CHEBI:33019"/>
        <dbReference type="ChEBI" id="CHEBI:57865"/>
        <dbReference type="ChEBI" id="CHEBI:58017"/>
        <dbReference type="EC" id="2.4.2.9"/>
    </reaction>
</comment>
<evidence type="ECO:0000256" key="5">
    <source>
        <dbReference type="ARBA" id="ARBA00022676"/>
    </source>
</evidence>
<evidence type="ECO:0000313" key="13">
    <source>
        <dbReference type="EMBL" id="MEE6147763.1"/>
    </source>
</evidence>
<comment type="function">
    <text evidence="11">Catalyzes the conversion of uracil and 5-phospho-alpha-D-ribose 1-diphosphate (PRPP) to UMP and diphosphate.</text>
</comment>
<dbReference type="RefSeq" id="WP_330958532.1">
    <property type="nucleotide sequence ID" value="NZ_JAZGJQ010000008.1"/>
</dbReference>
<dbReference type="Pfam" id="PF14681">
    <property type="entry name" value="UPRTase"/>
    <property type="match status" value="1"/>
</dbReference>
<organism evidence="13 14">
    <name type="scientific">Olsenella absiana</name>
    <dbReference type="NCBI Taxonomy" id="3115222"/>
    <lineage>
        <taxon>Bacteria</taxon>
        <taxon>Bacillati</taxon>
        <taxon>Actinomycetota</taxon>
        <taxon>Coriobacteriia</taxon>
        <taxon>Coriobacteriales</taxon>
        <taxon>Atopobiaceae</taxon>
        <taxon>Olsenella</taxon>
    </lineage>
</organism>
<dbReference type="HAMAP" id="MF_01218_B">
    <property type="entry name" value="Upp_B"/>
    <property type="match status" value="1"/>
</dbReference>
<dbReference type="PANTHER" id="PTHR32315">
    <property type="entry name" value="ADENINE PHOSPHORIBOSYLTRANSFERASE"/>
    <property type="match status" value="1"/>
</dbReference>
<evidence type="ECO:0000256" key="2">
    <source>
        <dbReference type="ARBA" id="ARBA00009516"/>
    </source>
</evidence>
<dbReference type="CDD" id="cd06223">
    <property type="entry name" value="PRTases_typeI"/>
    <property type="match status" value="1"/>
</dbReference>
<feature type="binding site" evidence="11">
    <location>
        <position position="207"/>
    </location>
    <ligand>
        <name>5-phospho-alpha-D-ribose 1-diphosphate</name>
        <dbReference type="ChEBI" id="CHEBI:58017"/>
    </ligand>
</feature>
<dbReference type="Proteomes" id="UP001332931">
    <property type="component" value="Unassembled WGS sequence"/>
</dbReference>
<dbReference type="InterPro" id="IPR034332">
    <property type="entry name" value="Upp_B"/>
</dbReference>
<sequence>MDSRDFDPRRFEVIEHPLVQHKLSILRDKDTGTKQFRELVTELAVFEGYEAMRDFPLEDVEVDTPLERTTCKRIAGKKVAIIPILRAGLGMVDGILTLTPSARVGHVGMYRDPVTHEPHQYYCKFPPDIDKRTCLVVDPMLATGGSLTAAIKFLRDAGVKDIRCLTLVSAPEGVKAVLDFDPEVRLFTCALDRQLNESAYILPGLGDAGDRIYGTK</sequence>
<evidence type="ECO:0000256" key="10">
    <source>
        <dbReference type="ARBA" id="ARBA00031082"/>
    </source>
</evidence>
<gene>
    <name evidence="11 13" type="primary">upp</name>
    <name evidence="13" type="ORF">VXJ25_07185</name>
</gene>
<dbReference type="InterPro" id="IPR050054">
    <property type="entry name" value="UPRTase/APRTase"/>
</dbReference>
<reference evidence="13 14" key="1">
    <citation type="submission" date="2024-01" db="EMBL/GenBank/DDBJ databases">
        <title>Description of Olsenella sp. nov., isolated from pig feces.</title>
        <authorList>
            <person name="Chang Y.-H."/>
        </authorList>
    </citation>
    <scope>NUCLEOTIDE SEQUENCE [LARGE SCALE GENOMIC DNA]</scope>
    <source>
        <strain evidence="13 14">YH-ols2223</strain>
    </source>
</reference>
<comment type="caution">
    <text evidence="13">The sequence shown here is derived from an EMBL/GenBank/DDBJ whole genome shotgun (WGS) entry which is preliminary data.</text>
</comment>
<keyword evidence="14" id="KW-1185">Reference proteome</keyword>
<dbReference type="SUPFAM" id="SSF53271">
    <property type="entry name" value="PRTase-like"/>
    <property type="match status" value="1"/>
</dbReference>
<dbReference type="InterPro" id="IPR029057">
    <property type="entry name" value="PRTase-like"/>
</dbReference>
<dbReference type="NCBIfam" id="NF001097">
    <property type="entry name" value="PRK00129.1"/>
    <property type="match status" value="1"/>
</dbReference>
<evidence type="ECO:0000256" key="9">
    <source>
        <dbReference type="ARBA" id="ARBA00023134"/>
    </source>
</evidence>
<keyword evidence="7 11" id="KW-0547">Nucleotide-binding</keyword>